<dbReference type="AlphaFoldDB" id="A0A835HET6"/>
<dbReference type="Proteomes" id="UP000631114">
    <property type="component" value="Unassembled WGS sequence"/>
</dbReference>
<organism evidence="2 3">
    <name type="scientific">Coptis chinensis</name>
    <dbReference type="NCBI Taxonomy" id="261450"/>
    <lineage>
        <taxon>Eukaryota</taxon>
        <taxon>Viridiplantae</taxon>
        <taxon>Streptophyta</taxon>
        <taxon>Embryophyta</taxon>
        <taxon>Tracheophyta</taxon>
        <taxon>Spermatophyta</taxon>
        <taxon>Magnoliopsida</taxon>
        <taxon>Ranunculales</taxon>
        <taxon>Ranunculaceae</taxon>
        <taxon>Coptidoideae</taxon>
        <taxon>Coptis</taxon>
    </lineage>
</organism>
<name>A0A835HET6_9MAGN</name>
<sequence length="140" mass="15586">MVLVIQIFVLNAPVGFTPPVLRNCFGLVKPFWTVFILYMFFVIAVAGVSLMAILERLMPSHLYSLYSSLLLLLLDASFCTIGWQLKRVGVVRFFLGPDVRPALIHCDFSDHMLGCGLVVIGRVLVASTFILSGVFLLLHK</sequence>
<dbReference type="EMBL" id="JADFTS010000007">
    <property type="protein sequence ID" value="KAF9599210.1"/>
    <property type="molecule type" value="Genomic_DNA"/>
</dbReference>
<keyword evidence="1" id="KW-0472">Membrane</keyword>
<gene>
    <name evidence="2" type="ORF">IFM89_036255</name>
</gene>
<feature type="transmembrane region" description="Helical" evidence="1">
    <location>
        <begin position="117"/>
        <end position="138"/>
    </location>
</feature>
<evidence type="ECO:0000313" key="2">
    <source>
        <dbReference type="EMBL" id="KAF9599210.1"/>
    </source>
</evidence>
<keyword evidence="1" id="KW-0812">Transmembrane</keyword>
<keyword evidence="3" id="KW-1185">Reference proteome</keyword>
<reference evidence="2 3" key="1">
    <citation type="submission" date="2020-10" db="EMBL/GenBank/DDBJ databases">
        <title>The Coptis chinensis genome and diversification of protoberbering-type alkaloids.</title>
        <authorList>
            <person name="Wang B."/>
            <person name="Shu S."/>
            <person name="Song C."/>
            <person name="Liu Y."/>
        </authorList>
    </citation>
    <scope>NUCLEOTIDE SEQUENCE [LARGE SCALE GENOMIC DNA]</scope>
    <source>
        <strain evidence="2">HL-2020</strain>
        <tissue evidence="2">Leaf</tissue>
    </source>
</reference>
<feature type="transmembrane region" description="Helical" evidence="1">
    <location>
        <begin position="65"/>
        <end position="85"/>
    </location>
</feature>
<comment type="caution">
    <text evidence="2">The sequence shown here is derived from an EMBL/GenBank/DDBJ whole genome shotgun (WGS) entry which is preliminary data.</text>
</comment>
<proteinExistence type="predicted"/>
<accession>A0A835HET6</accession>
<feature type="transmembrane region" description="Helical" evidence="1">
    <location>
        <begin position="32"/>
        <end position="53"/>
    </location>
</feature>
<keyword evidence="1" id="KW-1133">Transmembrane helix</keyword>
<protein>
    <submittedName>
        <fullName evidence="2">Uncharacterized protein</fullName>
    </submittedName>
</protein>
<evidence type="ECO:0000313" key="3">
    <source>
        <dbReference type="Proteomes" id="UP000631114"/>
    </source>
</evidence>
<evidence type="ECO:0000256" key="1">
    <source>
        <dbReference type="SAM" id="Phobius"/>
    </source>
</evidence>